<keyword evidence="2" id="KW-1185">Reference proteome</keyword>
<dbReference type="PANTHER" id="PTHR10285">
    <property type="entry name" value="URIDINE KINASE"/>
    <property type="match status" value="1"/>
</dbReference>
<accession>A0ABN9W9J1</accession>
<name>A0ABN9W9J1_9DINO</name>
<organism evidence="1 2">
    <name type="scientific">Prorocentrum cordatum</name>
    <dbReference type="NCBI Taxonomy" id="2364126"/>
    <lineage>
        <taxon>Eukaryota</taxon>
        <taxon>Sar</taxon>
        <taxon>Alveolata</taxon>
        <taxon>Dinophyceae</taxon>
        <taxon>Prorocentrales</taxon>
        <taxon>Prorocentraceae</taxon>
        <taxon>Prorocentrum</taxon>
    </lineage>
</organism>
<dbReference type="SUPFAM" id="SSF52540">
    <property type="entry name" value="P-loop containing nucleoside triphosphate hydrolases"/>
    <property type="match status" value="1"/>
</dbReference>
<evidence type="ECO:0000313" key="1">
    <source>
        <dbReference type="EMBL" id="CAK0882900.1"/>
    </source>
</evidence>
<reference evidence="1" key="1">
    <citation type="submission" date="2023-10" db="EMBL/GenBank/DDBJ databases">
        <authorList>
            <person name="Chen Y."/>
            <person name="Shah S."/>
            <person name="Dougan E. K."/>
            <person name="Thang M."/>
            <person name="Chan C."/>
        </authorList>
    </citation>
    <scope>NUCLEOTIDE SEQUENCE [LARGE SCALE GENOMIC DNA]</scope>
</reference>
<dbReference type="EMBL" id="CAUYUJ010018351">
    <property type="protein sequence ID" value="CAK0882900.1"/>
    <property type="molecule type" value="Genomic_DNA"/>
</dbReference>
<evidence type="ECO:0008006" key="3">
    <source>
        <dbReference type="Google" id="ProtNLM"/>
    </source>
</evidence>
<evidence type="ECO:0000313" key="2">
    <source>
        <dbReference type="Proteomes" id="UP001189429"/>
    </source>
</evidence>
<comment type="caution">
    <text evidence="1">The sequence shown here is derived from an EMBL/GenBank/DDBJ whole genome shotgun (WGS) entry which is preliminary data.</text>
</comment>
<proteinExistence type="predicted"/>
<gene>
    <name evidence="1" type="ORF">PCOR1329_LOCUS65280</name>
</gene>
<protein>
    <recommendedName>
        <fullName evidence="3">Glycerate kinase</fullName>
    </recommendedName>
</protein>
<dbReference type="Proteomes" id="UP001189429">
    <property type="component" value="Unassembled WGS sequence"/>
</dbReference>
<dbReference type="Gene3D" id="3.40.50.300">
    <property type="entry name" value="P-loop containing nucleotide triphosphate hydrolases"/>
    <property type="match status" value="1"/>
</dbReference>
<dbReference type="InterPro" id="IPR027417">
    <property type="entry name" value="P-loop_NTPase"/>
</dbReference>
<sequence>MSVLPPPAAAPLEGALPRALVEEVGAFVRAGPLHPSLRGAAPAAEAWALRGARAVARLAGEAAAADPSPSRLGRDLAARVYHLYLPVYFWLLAEVNRARAAPGRAGAVLLGLSAPQGCGKTTLVGCLADLFSADGLSCVAVSYDDFYLTGAEQDAVTERCAGNALLRTRGNAGTHDIALGAATLRALCGAEAGSVPVPGYDKAARAGRGDRAPRSAWRSASAPLDVVLLEGWMAGFRQRGDGGVLSATHSGLPDIDANLTAYVAWEDLVDAWCVVAVDDIERVYGWRLQAERAMAAEGRPGMDDEAVRAFVAGYMPAYEAYCPALWAASAPGGGGLDGKPTLLLCVDGDRAPVELGARHWA</sequence>